<protein>
    <recommendedName>
        <fullName evidence="4">AB hydrolase-1 domain-containing protein</fullName>
    </recommendedName>
</protein>
<feature type="transmembrane region" description="Helical" evidence="1">
    <location>
        <begin position="7"/>
        <end position="29"/>
    </location>
</feature>
<dbReference type="SUPFAM" id="SSF53474">
    <property type="entry name" value="alpha/beta-Hydrolases"/>
    <property type="match status" value="1"/>
</dbReference>
<dbReference type="PANTHER" id="PTHR37471:SF1">
    <property type="entry name" value="AB HYDROLASE-1 DOMAIN-CONTAINING PROTEIN"/>
    <property type="match status" value="1"/>
</dbReference>
<evidence type="ECO:0000313" key="2">
    <source>
        <dbReference type="EMBL" id="KAK0310132.1"/>
    </source>
</evidence>
<reference evidence="2" key="1">
    <citation type="submission" date="2021-12" db="EMBL/GenBank/DDBJ databases">
        <title>Black yeast isolated from Biological Soil Crust.</title>
        <authorList>
            <person name="Kurbessoian T."/>
        </authorList>
    </citation>
    <scope>NUCLEOTIDE SEQUENCE</scope>
    <source>
        <strain evidence="2">CCFEE 5208</strain>
    </source>
</reference>
<dbReference type="PANTHER" id="PTHR37471">
    <property type="entry name" value="UNNAMED PRODUCT"/>
    <property type="match status" value="1"/>
</dbReference>
<dbReference type="AlphaFoldDB" id="A0AAN6J6X7"/>
<keyword evidence="1" id="KW-0472">Membrane</keyword>
<dbReference type="Proteomes" id="UP001168146">
    <property type="component" value="Unassembled WGS sequence"/>
</dbReference>
<dbReference type="Gene3D" id="3.40.50.1820">
    <property type="entry name" value="alpha/beta hydrolase"/>
    <property type="match status" value="1"/>
</dbReference>
<proteinExistence type="predicted"/>
<comment type="caution">
    <text evidence="2">The sequence shown here is derived from an EMBL/GenBank/DDBJ whole genome shotgun (WGS) entry which is preliminary data.</text>
</comment>
<gene>
    <name evidence="2" type="ORF">LTR82_014955</name>
</gene>
<evidence type="ECO:0000313" key="3">
    <source>
        <dbReference type="Proteomes" id="UP001168146"/>
    </source>
</evidence>
<feature type="transmembrane region" description="Helical" evidence="1">
    <location>
        <begin position="49"/>
        <end position="66"/>
    </location>
</feature>
<dbReference type="InterPro" id="IPR029058">
    <property type="entry name" value="AB_hydrolase_fold"/>
</dbReference>
<accession>A0AAN6J6X7</accession>
<dbReference type="EMBL" id="JASUXU010000078">
    <property type="protein sequence ID" value="KAK0310132.1"/>
    <property type="molecule type" value="Genomic_DNA"/>
</dbReference>
<name>A0AAN6J6X7_9PEZI</name>
<evidence type="ECO:0000256" key="1">
    <source>
        <dbReference type="SAM" id="Phobius"/>
    </source>
</evidence>
<keyword evidence="1" id="KW-1133">Transmembrane helix</keyword>
<keyword evidence="1" id="KW-0812">Transmembrane</keyword>
<organism evidence="2 3">
    <name type="scientific">Friedmanniomyces endolithicus</name>
    <dbReference type="NCBI Taxonomy" id="329885"/>
    <lineage>
        <taxon>Eukaryota</taxon>
        <taxon>Fungi</taxon>
        <taxon>Dikarya</taxon>
        <taxon>Ascomycota</taxon>
        <taxon>Pezizomycotina</taxon>
        <taxon>Dothideomycetes</taxon>
        <taxon>Dothideomycetidae</taxon>
        <taxon>Mycosphaerellales</taxon>
        <taxon>Teratosphaeriaceae</taxon>
        <taxon>Friedmanniomyces</taxon>
    </lineage>
</organism>
<sequence>MINHTVFDYLFIRGCIFFLHAIGPLSFAYTATQVFRAYLAFSWPNPSLINLWFAAETAFFLFFLWYRTYLQREALHPAARSREDRRALFEKVKDEIRTPEQFLSGWFRGAKVEEIGKEELKGWLDWAFWDGRVGPDDEEEMEELVKDVEDLVGKQFPDGKGPAKSLRLTLDPIEMEWRSLLWYGCMMIVDTITHVRMLRYGMQYHGSFATTWKVFPPRPLAAVTSTKQSEATSLSYWTRPHTSKTRLPILFVHGIGVGVYPYVEFFHELDIALHDQPHGAKDDDGQVGIMILEILQTSSRLTPAILTSTEFLKQITTILDANCYDRFTLVSHSYGSVLSTHMLTSPSLASRIASTLLIDPVTILLHMPDVAYNFTIRKPKSANEWQLWYFASKDPGVAHTLGRHFFWSENVLWRDHIMGMVDEGMKITVSLASRDLIVDTKAVGAYLMENEVPDPVVVEDVAKGAHMELEVKGHDRGGLAWKTRPWLGKGLEVLWWDDLDHAQVFDDKGKRAKLVEVLVVYSKG</sequence>
<evidence type="ECO:0008006" key="4">
    <source>
        <dbReference type="Google" id="ProtNLM"/>
    </source>
</evidence>